<protein>
    <submittedName>
        <fullName evidence="1">Uncharacterized protein</fullName>
    </submittedName>
</protein>
<dbReference type="Proteomes" id="UP001244341">
    <property type="component" value="Chromosome 6b"/>
</dbReference>
<evidence type="ECO:0000313" key="2">
    <source>
        <dbReference type="Proteomes" id="UP001244341"/>
    </source>
</evidence>
<gene>
    <name evidence="1" type="ORF">OEZ85_001671</name>
</gene>
<organism evidence="1 2">
    <name type="scientific">Tetradesmus obliquus</name>
    <name type="common">Green alga</name>
    <name type="synonym">Acutodesmus obliquus</name>
    <dbReference type="NCBI Taxonomy" id="3088"/>
    <lineage>
        <taxon>Eukaryota</taxon>
        <taxon>Viridiplantae</taxon>
        <taxon>Chlorophyta</taxon>
        <taxon>core chlorophytes</taxon>
        <taxon>Chlorophyceae</taxon>
        <taxon>CS clade</taxon>
        <taxon>Sphaeropleales</taxon>
        <taxon>Scenedesmaceae</taxon>
        <taxon>Tetradesmus</taxon>
    </lineage>
</organism>
<proteinExistence type="predicted"/>
<reference evidence="1 2" key="1">
    <citation type="submission" date="2023-05" db="EMBL/GenBank/DDBJ databases">
        <title>A 100% complete, gapless, phased diploid assembly of the Scenedesmus obliquus UTEX 3031 genome.</title>
        <authorList>
            <person name="Biondi T.C."/>
            <person name="Hanschen E.R."/>
            <person name="Kwon T."/>
            <person name="Eng W."/>
            <person name="Kruse C.P.S."/>
            <person name="Koehler S.I."/>
            <person name="Kunde Y."/>
            <person name="Gleasner C.D."/>
            <person name="You Mak K.T."/>
            <person name="Polle J."/>
            <person name="Hovde B.T."/>
            <person name="Starkenburg S.R."/>
        </authorList>
    </citation>
    <scope>NUCLEOTIDE SEQUENCE [LARGE SCALE GENOMIC DNA]</scope>
    <source>
        <strain evidence="1 2">DOE0152z</strain>
    </source>
</reference>
<name>A0ABY8U164_TETOB</name>
<dbReference type="EMBL" id="CP126213">
    <property type="protein sequence ID" value="WIA14960.1"/>
    <property type="molecule type" value="Genomic_DNA"/>
</dbReference>
<accession>A0ABY8U164</accession>
<sequence length="218" mass="23811">MALLLLVAGTDPTLPELACEPSAAFKIKVPVVWLDSALPQALHPSNCSVAAFAGSNSRCGLLRPTDKGCVKLRPGYMHTLRRHSLLRQLLGQLLRYGRGCCRSPEMNISLLGSGLVQARELRLLQPYRLLYSRLVGFVADMVSGGDEVLVDLGCGPQQGPQLLLPAAELLHNPMYRCARPVTYAPHGKDKRMMTRDVAQDSGWVGGHGSKQKRGREFV</sequence>
<keyword evidence="2" id="KW-1185">Reference proteome</keyword>
<evidence type="ECO:0000313" key="1">
    <source>
        <dbReference type="EMBL" id="WIA14960.1"/>
    </source>
</evidence>